<reference evidence="12" key="1">
    <citation type="journal article" date="2020" name="J. Eukaryot. Microbiol.">
        <title>De novo Sequencing, Assembly and Annotation of the Transcriptome for the Free-Living Testate Amoeba Arcella intermedia.</title>
        <authorList>
            <person name="Ribeiro G.M."/>
            <person name="Porfirio-Sousa A.L."/>
            <person name="Maurer-Alcala X.X."/>
            <person name="Katz L.A."/>
            <person name="Lahr D.J.G."/>
        </authorList>
    </citation>
    <scope>NUCLEOTIDE SEQUENCE</scope>
</reference>
<keyword evidence="4 7" id="KW-0547">Nucleotide-binding</keyword>
<feature type="region of interest" description="Disordered" evidence="9">
    <location>
        <begin position="290"/>
        <end position="309"/>
    </location>
</feature>
<dbReference type="AlphaFoldDB" id="A0A6B2L8V6"/>
<keyword evidence="1 8" id="KW-0723">Serine/threonine-protein kinase</keyword>
<evidence type="ECO:0000256" key="4">
    <source>
        <dbReference type="ARBA" id="ARBA00022741"/>
    </source>
</evidence>
<dbReference type="FunFam" id="1.10.510.10:FF:000008">
    <property type="entry name" value="Non-specific serine/threonine protein kinase"/>
    <property type="match status" value="1"/>
</dbReference>
<dbReference type="InterPro" id="IPR017441">
    <property type="entry name" value="Protein_kinase_ATP_BS"/>
</dbReference>
<dbReference type="InterPro" id="IPR011009">
    <property type="entry name" value="Kinase-like_dom_sf"/>
</dbReference>
<dbReference type="PROSITE" id="PS00107">
    <property type="entry name" value="PROTEIN_KINASE_ATP"/>
    <property type="match status" value="1"/>
</dbReference>
<keyword evidence="2" id="KW-0597">Phosphoprotein</keyword>
<dbReference type="PROSITE" id="PS50011">
    <property type="entry name" value="PROTEIN_KINASE_DOM"/>
    <property type="match status" value="1"/>
</dbReference>
<dbReference type="SMART" id="SM00133">
    <property type="entry name" value="S_TK_X"/>
    <property type="match status" value="1"/>
</dbReference>
<evidence type="ECO:0000256" key="3">
    <source>
        <dbReference type="ARBA" id="ARBA00022679"/>
    </source>
</evidence>
<dbReference type="InterPro" id="IPR000719">
    <property type="entry name" value="Prot_kinase_dom"/>
</dbReference>
<evidence type="ECO:0000256" key="1">
    <source>
        <dbReference type="ARBA" id="ARBA00022527"/>
    </source>
</evidence>
<evidence type="ECO:0000259" key="11">
    <source>
        <dbReference type="PROSITE" id="PS51285"/>
    </source>
</evidence>
<dbReference type="InterPro" id="IPR008271">
    <property type="entry name" value="Ser/Thr_kinase_AS"/>
</dbReference>
<proteinExistence type="inferred from homology"/>
<evidence type="ECO:0000256" key="8">
    <source>
        <dbReference type="RuleBase" id="RU000304"/>
    </source>
</evidence>
<dbReference type="GO" id="GO:0005524">
    <property type="term" value="F:ATP binding"/>
    <property type="evidence" value="ECO:0007669"/>
    <property type="project" value="UniProtKB-UniRule"/>
</dbReference>
<feature type="binding site" evidence="7">
    <location>
        <position position="27"/>
    </location>
    <ligand>
        <name>ATP</name>
        <dbReference type="ChEBI" id="CHEBI:30616"/>
    </ligand>
</feature>
<dbReference type="CDD" id="cd05123">
    <property type="entry name" value="STKc_AGC"/>
    <property type="match status" value="1"/>
</dbReference>
<dbReference type="PROSITE" id="PS51285">
    <property type="entry name" value="AGC_KINASE_CTER"/>
    <property type="match status" value="1"/>
</dbReference>
<dbReference type="PROSITE" id="PS00108">
    <property type="entry name" value="PROTEIN_KINASE_ST"/>
    <property type="match status" value="1"/>
</dbReference>
<dbReference type="Pfam" id="PF00433">
    <property type="entry name" value="Pkinase_C"/>
    <property type="match status" value="1"/>
</dbReference>
<keyword evidence="3" id="KW-0808">Transferase</keyword>
<evidence type="ECO:0000256" key="9">
    <source>
        <dbReference type="SAM" id="MobiDB-lite"/>
    </source>
</evidence>
<evidence type="ECO:0000256" key="2">
    <source>
        <dbReference type="ARBA" id="ARBA00022553"/>
    </source>
</evidence>
<dbReference type="GO" id="GO:0004674">
    <property type="term" value="F:protein serine/threonine kinase activity"/>
    <property type="evidence" value="ECO:0007669"/>
    <property type="project" value="UniProtKB-KW"/>
</dbReference>
<dbReference type="InterPro" id="IPR045270">
    <property type="entry name" value="STKc_AGC"/>
</dbReference>
<dbReference type="Gene3D" id="3.30.200.20">
    <property type="entry name" value="Phosphorylase Kinase, domain 1"/>
    <property type="match status" value="1"/>
</dbReference>
<dbReference type="Pfam" id="PF00069">
    <property type="entry name" value="Pkinase"/>
    <property type="match status" value="1"/>
</dbReference>
<feature type="domain" description="AGC-kinase C-terminal" evidence="11">
    <location>
        <begin position="254"/>
        <end position="325"/>
    </location>
</feature>
<dbReference type="FunFam" id="3.30.200.20:FF:000103">
    <property type="entry name" value="Protein kinase C"/>
    <property type="match status" value="1"/>
</dbReference>
<dbReference type="InterPro" id="IPR000961">
    <property type="entry name" value="AGC-kinase_C"/>
</dbReference>
<evidence type="ECO:0000256" key="6">
    <source>
        <dbReference type="ARBA" id="ARBA00022840"/>
    </source>
</evidence>
<protein>
    <recommendedName>
        <fullName evidence="13">Protein kinase domain-containing protein</fullName>
    </recommendedName>
</protein>
<feature type="domain" description="Protein kinase" evidence="10">
    <location>
        <begin position="1"/>
        <end position="253"/>
    </location>
</feature>
<keyword evidence="5" id="KW-0418">Kinase</keyword>
<comment type="similarity">
    <text evidence="8">Belongs to the protein kinase superfamily.</text>
</comment>
<evidence type="ECO:0000259" key="10">
    <source>
        <dbReference type="PROSITE" id="PS50011"/>
    </source>
</evidence>
<keyword evidence="6 7" id="KW-0067">ATP-binding</keyword>
<dbReference type="Gene3D" id="1.10.510.10">
    <property type="entry name" value="Transferase(Phosphotransferase) domain 1"/>
    <property type="match status" value="1"/>
</dbReference>
<organism evidence="12">
    <name type="scientific">Arcella intermedia</name>
    <dbReference type="NCBI Taxonomy" id="1963864"/>
    <lineage>
        <taxon>Eukaryota</taxon>
        <taxon>Amoebozoa</taxon>
        <taxon>Tubulinea</taxon>
        <taxon>Elardia</taxon>
        <taxon>Arcellinida</taxon>
        <taxon>Sphaerothecina</taxon>
        <taxon>Arcellidae</taxon>
        <taxon>Arcella</taxon>
    </lineage>
</organism>
<dbReference type="EMBL" id="GIBP01004480">
    <property type="protein sequence ID" value="NDV33449.1"/>
    <property type="molecule type" value="Transcribed_RNA"/>
</dbReference>
<dbReference type="SMART" id="SM00220">
    <property type="entry name" value="S_TKc"/>
    <property type="match status" value="1"/>
</dbReference>
<sequence length="328" mass="37624">MKVIGRGGFGRVLLVEKKDTKQVYAMKVLKKGVIAARGEIEHTRTERSVLSKLDHPFLAKLHWSFQSDQNLYFIMDFINGGELFHHLAIEKRFNEERAKFYAAEIVSGMEYLHSAGVIYRDLKPENLLLSHKGHIVMTDFGLSKEGLLSDDARTATFCGTPEYLAPEIIKGDDYTKAIDWWSVGTLIYEMLTGLPPFYTEDEENMYHKIMTAEIDFSKHHFSAEAQDIIKRFLDRDPNTRLQDPLEIKKHGWFKEMDWEKLDNLEISPPFVPQVKSADDVSNIDDEFLRENIQEDDDDDQPKGPVKKDDFINFTFAAEQGPAGAGTKI</sequence>
<accession>A0A6B2L8V6</accession>
<evidence type="ECO:0000313" key="12">
    <source>
        <dbReference type="EMBL" id="NDV33449.1"/>
    </source>
</evidence>
<evidence type="ECO:0008006" key="13">
    <source>
        <dbReference type="Google" id="ProtNLM"/>
    </source>
</evidence>
<name>A0A6B2L8V6_9EUKA</name>
<dbReference type="InterPro" id="IPR017892">
    <property type="entry name" value="Pkinase_C"/>
</dbReference>
<evidence type="ECO:0000256" key="5">
    <source>
        <dbReference type="ARBA" id="ARBA00022777"/>
    </source>
</evidence>
<dbReference type="PANTHER" id="PTHR24351">
    <property type="entry name" value="RIBOSOMAL PROTEIN S6 KINASE"/>
    <property type="match status" value="1"/>
</dbReference>
<evidence type="ECO:0000256" key="7">
    <source>
        <dbReference type="PROSITE-ProRule" id="PRU10141"/>
    </source>
</evidence>
<dbReference type="SUPFAM" id="SSF56112">
    <property type="entry name" value="Protein kinase-like (PK-like)"/>
    <property type="match status" value="1"/>
</dbReference>